<dbReference type="SFLD" id="SFLDS00019">
    <property type="entry name" value="Glutathione_Transferase_(cytos"/>
    <property type="match status" value="1"/>
</dbReference>
<dbReference type="InterPro" id="IPR004045">
    <property type="entry name" value="Glutathione_S-Trfase_N"/>
</dbReference>
<dbReference type="InterPro" id="IPR036282">
    <property type="entry name" value="Glutathione-S-Trfase_C_sf"/>
</dbReference>
<feature type="active site" description="Proton donor/acceptor" evidence="1">
    <location>
        <position position="196"/>
    </location>
</feature>
<evidence type="ECO:0000256" key="2">
    <source>
        <dbReference type="PIRSR" id="PIRSR015753-2"/>
    </source>
</evidence>
<dbReference type="GO" id="GO:0004364">
    <property type="term" value="F:glutathione transferase activity"/>
    <property type="evidence" value="ECO:0007669"/>
    <property type="project" value="InterPro"/>
</dbReference>
<dbReference type="Gene3D" id="1.20.1050.10">
    <property type="match status" value="1"/>
</dbReference>
<dbReference type="Pfam" id="PF13409">
    <property type="entry name" value="GST_N_2"/>
    <property type="match status" value="1"/>
</dbReference>
<dbReference type="InterPro" id="IPR040079">
    <property type="entry name" value="Glutathione_S-Trfase"/>
</dbReference>
<evidence type="ECO:0000256" key="3">
    <source>
        <dbReference type="PIRSR" id="PIRSR015753-3"/>
    </source>
</evidence>
<accession>A0AAP4TYL8</accession>
<dbReference type="PANTHER" id="PTHR32419">
    <property type="entry name" value="GLUTATHIONYL-HYDROQUINONE REDUCTASE"/>
    <property type="match status" value="1"/>
</dbReference>
<dbReference type="SFLD" id="SFLDG01206">
    <property type="entry name" value="Xi.1"/>
    <property type="match status" value="1"/>
</dbReference>
<protein>
    <submittedName>
        <fullName evidence="5">Glutathione S-transferase family protein</fullName>
        <ecNumber evidence="5">1.8.5.-</ecNumber>
    </submittedName>
</protein>
<dbReference type="PROSITE" id="PS50405">
    <property type="entry name" value="GST_CTER"/>
    <property type="match status" value="1"/>
</dbReference>
<proteinExistence type="predicted"/>
<evidence type="ECO:0000313" key="5">
    <source>
        <dbReference type="EMBL" id="MDO6672767.1"/>
    </source>
</evidence>
<dbReference type="InterPro" id="IPR036249">
    <property type="entry name" value="Thioredoxin-like_sf"/>
</dbReference>
<evidence type="ECO:0000256" key="1">
    <source>
        <dbReference type="PIRSR" id="PIRSR015753-1"/>
    </source>
</evidence>
<comment type="caution">
    <text evidence="5">The sequence shown here is derived from an EMBL/GenBank/DDBJ whole genome shotgun (WGS) entry which is preliminary data.</text>
</comment>
<dbReference type="CDD" id="cd03190">
    <property type="entry name" value="GST_C_Omega_like"/>
    <property type="match status" value="1"/>
</dbReference>
<dbReference type="Proteomes" id="UP001170481">
    <property type="component" value="Unassembled WGS sequence"/>
</dbReference>
<dbReference type="GO" id="GO:0016491">
    <property type="term" value="F:oxidoreductase activity"/>
    <property type="evidence" value="ECO:0007669"/>
    <property type="project" value="UniProtKB-KW"/>
</dbReference>
<evidence type="ECO:0000259" key="4">
    <source>
        <dbReference type="PROSITE" id="PS50405"/>
    </source>
</evidence>
<dbReference type="EMBL" id="JAUORK010000015">
    <property type="protein sequence ID" value="MDO6672767.1"/>
    <property type="molecule type" value="Genomic_DNA"/>
</dbReference>
<feature type="binding site" evidence="2">
    <location>
        <position position="98"/>
    </location>
    <ligand>
        <name>glutathione</name>
        <dbReference type="ChEBI" id="CHEBI:57925"/>
    </ligand>
</feature>
<dbReference type="SUPFAM" id="SSF47616">
    <property type="entry name" value="GST C-terminal domain-like"/>
    <property type="match status" value="1"/>
</dbReference>
<dbReference type="InterPro" id="IPR010987">
    <property type="entry name" value="Glutathione-S-Trfase_C-like"/>
</dbReference>
<feature type="binding site" evidence="2">
    <location>
        <begin position="131"/>
        <end position="134"/>
    </location>
    <ligand>
        <name>glutathione</name>
        <dbReference type="ChEBI" id="CHEBI:57925"/>
    </ligand>
</feature>
<dbReference type="AlphaFoldDB" id="A0AAP4TYL8"/>
<dbReference type="GO" id="GO:0005737">
    <property type="term" value="C:cytoplasm"/>
    <property type="evidence" value="ECO:0007669"/>
    <property type="project" value="TreeGrafter"/>
</dbReference>
<dbReference type="PANTHER" id="PTHR32419:SF6">
    <property type="entry name" value="GLUTATHIONE S-TRANSFERASE OMEGA-LIKE 1-RELATED"/>
    <property type="match status" value="1"/>
</dbReference>
<dbReference type="SFLD" id="SFLDG01148">
    <property type="entry name" value="Xi_(cytGST)"/>
    <property type="match status" value="1"/>
</dbReference>
<feature type="site" description="Lowers pKa of active site Cys" evidence="3">
    <location>
        <position position="254"/>
    </location>
</feature>
<dbReference type="SUPFAM" id="SSF52833">
    <property type="entry name" value="Thioredoxin-like"/>
    <property type="match status" value="1"/>
</dbReference>
<dbReference type="RefSeq" id="WP_303594344.1">
    <property type="nucleotide sequence ID" value="NZ_JAUORK010000015.1"/>
</dbReference>
<name>A0AAP4TYL8_9GAMM</name>
<dbReference type="Gene3D" id="3.40.30.10">
    <property type="entry name" value="Glutaredoxin"/>
    <property type="match status" value="1"/>
</dbReference>
<evidence type="ECO:0000313" key="6">
    <source>
        <dbReference type="Proteomes" id="UP001170481"/>
    </source>
</evidence>
<dbReference type="EC" id="1.8.5.-" evidence="5"/>
<sequence length="336" mass="38419">MGLLVDGKWQDRWYDTDSTGGEFKRESARLRDWVVAPDAPLEGPQGQAAVPASADRFHLYVSLACPWAHRALIMRSLKGLKPLVGMFYTSPLMLEHGWSYLEEEGSSGDPINGVRYHHQLYTLTDPHYTGRVTVPALWDKQTGRIVNNESAELVRIFNDAFDSLTGNDLDFYPEDLRGEIDAINAEVYDKVNNGVYKTGFATRQEVYERHFTALFECLDSLEHRLADSRYLTGEWLTEADIRLFTTLIRFDAVYFGHFKCNQRRIADYPNLSHYLRELYQWPGIAETCDLAHIKTHYYASQQTINPTAIVPLGPSLALDAPYDRERLPGQGIRRHA</sequence>
<dbReference type="Pfam" id="PF13410">
    <property type="entry name" value="GST_C_2"/>
    <property type="match status" value="1"/>
</dbReference>
<reference evidence="5" key="1">
    <citation type="submission" date="2023-07" db="EMBL/GenBank/DDBJ databases">
        <title>Genome content predicts the carbon catabolic preferences of heterotrophic bacteria.</title>
        <authorList>
            <person name="Gralka M."/>
        </authorList>
    </citation>
    <scope>NUCLEOTIDE SEQUENCE</scope>
    <source>
        <strain evidence="5">C2R13</strain>
    </source>
</reference>
<dbReference type="InterPro" id="IPR047047">
    <property type="entry name" value="GST_Omega-like_C"/>
</dbReference>
<feature type="domain" description="GST C-terminal" evidence="4">
    <location>
        <begin position="173"/>
        <end position="297"/>
    </location>
</feature>
<dbReference type="InterPro" id="IPR016639">
    <property type="entry name" value="GST_Omega/GSH"/>
</dbReference>
<feature type="active site" description="Nucleophile" evidence="1">
    <location>
        <position position="65"/>
    </location>
</feature>
<feature type="binding site" evidence="2">
    <location>
        <begin position="149"/>
        <end position="150"/>
    </location>
    <ligand>
        <name>glutathione</name>
        <dbReference type="ChEBI" id="CHEBI:57925"/>
    </ligand>
</feature>
<feature type="site" description="Lowers pKa of active site Cys" evidence="3">
    <location>
        <position position="297"/>
    </location>
</feature>
<keyword evidence="5" id="KW-0560">Oxidoreductase</keyword>
<organism evidence="5 6">
    <name type="scientific">Cobetia amphilecti</name>
    <dbReference type="NCBI Taxonomy" id="1055104"/>
    <lineage>
        <taxon>Bacteria</taxon>
        <taxon>Pseudomonadati</taxon>
        <taxon>Pseudomonadota</taxon>
        <taxon>Gammaproteobacteria</taxon>
        <taxon>Oceanospirillales</taxon>
        <taxon>Halomonadaceae</taxon>
        <taxon>Cobetia</taxon>
    </lineage>
</organism>
<gene>
    <name evidence="5" type="ORF">Q4535_11635</name>
</gene>
<dbReference type="PIRSF" id="PIRSF015753">
    <property type="entry name" value="GST"/>
    <property type="match status" value="1"/>
</dbReference>